<dbReference type="STRING" id="432608.A6V39_00700"/>
<protein>
    <submittedName>
        <fullName evidence="1">Uncharacterized protein</fullName>
    </submittedName>
</protein>
<evidence type="ECO:0000313" key="1">
    <source>
        <dbReference type="EMBL" id="OAL10570.1"/>
    </source>
</evidence>
<proteinExistence type="predicted"/>
<dbReference type="Proteomes" id="UP000077623">
    <property type="component" value="Unassembled WGS sequence"/>
</dbReference>
<dbReference type="EMBL" id="LWUJ01000010">
    <property type="protein sequence ID" value="OAL10570.1"/>
    <property type="molecule type" value="Genomic_DNA"/>
</dbReference>
<organism evidence="1 2">
    <name type="scientific">Candidatus Mycoplasma haematobovis</name>
    <dbReference type="NCBI Taxonomy" id="432608"/>
    <lineage>
        <taxon>Bacteria</taxon>
        <taxon>Bacillati</taxon>
        <taxon>Mycoplasmatota</taxon>
        <taxon>Mollicutes</taxon>
        <taxon>Mycoplasmataceae</taxon>
        <taxon>Mycoplasma</taxon>
    </lineage>
</organism>
<gene>
    <name evidence="1" type="ORF">A6V39_00700</name>
</gene>
<dbReference type="AlphaFoldDB" id="A0A1A9QFU4"/>
<evidence type="ECO:0000313" key="2">
    <source>
        <dbReference type="Proteomes" id="UP000077623"/>
    </source>
</evidence>
<sequence length="212" mass="23880">MLKSTAIKGVIGVLGVGAITTGAVYANLPSSIESYLNKQGRTLLTGTEDKWEGAKSKYASEGDDLLITINNQKIAKDQLSNKQLKKWCETNSKKSFSNIDDEIYQRVSSWCTEPKTIAQSLKGKRPLNDTEPANSQKNIDETEWEKKKATYKTANSKELIKSIESNNSEGSEIAAGTSITTTQLRKWCEFSKSKHFKHEKDNRYLRYLKWCV</sequence>
<reference evidence="2" key="1">
    <citation type="submission" date="2016-04" db="EMBL/GenBank/DDBJ databases">
        <authorList>
            <person name="Quiroz-Castaneda R.E."/>
            <person name="Martinez-Ocampo F."/>
        </authorList>
    </citation>
    <scope>NUCLEOTIDE SEQUENCE [LARGE SCALE GENOMIC DNA]</scope>
    <source>
        <strain evidence="2">INIFAP01</strain>
    </source>
</reference>
<dbReference type="RefSeq" id="WP_187149805.1">
    <property type="nucleotide sequence ID" value="NZ_LWUJ01000010.1"/>
</dbReference>
<accession>A0A1A9QFU4</accession>
<keyword evidence="2" id="KW-1185">Reference proteome</keyword>
<comment type="caution">
    <text evidence="1">The sequence shown here is derived from an EMBL/GenBank/DDBJ whole genome shotgun (WGS) entry which is preliminary data.</text>
</comment>
<name>A0A1A9QFU4_9MOLU</name>